<dbReference type="AlphaFoldDB" id="A0A066WQS0"/>
<dbReference type="STRING" id="1492738.FEM21_07380"/>
<evidence type="ECO:0000256" key="5">
    <source>
        <dbReference type="ARBA" id="ARBA00022519"/>
    </source>
</evidence>
<evidence type="ECO:0000256" key="9">
    <source>
        <dbReference type="ARBA" id="ARBA00023136"/>
    </source>
</evidence>
<keyword evidence="9 10" id="KW-0472">Membrane</keyword>
<sequence length="295" mass="32013">MSDRDTLTIGTFEEAKTASVATARKQVIRNEKLSALIEKTITKSKSLFLASLGLIIVGGLWELLSSITKDALPGPIATLTVLYEMVSDPFYDYGPNDKGIGLQLFNSIKTVLLGFCLGSLVAIPIGILMGASTICKQIFYPIVQLLKPVSPLAWFPIGLVVFKDTGLATIFIVFITSLWSTLINTSFGIASLPQDHKNVAKAFGFSKMRYLTKILIPFSLPHIITGLKLSISVAWLVIVAGEMLSGGAGIGFFVWDSWNALSLEKVISAIIIIGIVGLLFDRLFTYIESKVAYKA</sequence>
<feature type="transmembrane region" description="Helical" evidence="10">
    <location>
        <begin position="111"/>
        <end position="131"/>
    </location>
</feature>
<dbReference type="GO" id="GO:0005886">
    <property type="term" value="C:plasma membrane"/>
    <property type="evidence" value="ECO:0007669"/>
    <property type="project" value="UniProtKB-SubCell"/>
</dbReference>
<dbReference type="GO" id="GO:0006811">
    <property type="term" value="P:monoatomic ion transport"/>
    <property type="evidence" value="ECO:0007669"/>
    <property type="project" value="UniProtKB-KW"/>
</dbReference>
<name>A0A066WQS0_9FLAO</name>
<keyword evidence="5" id="KW-0997">Cell inner membrane</keyword>
<dbReference type="RefSeq" id="WP_081824628.1">
    <property type="nucleotide sequence ID" value="NZ_JNCA01000006.1"/>
</dbReference>
<dbReference type="OrthoDB" id="9804353at2"/>
<keyword evidence="6 10" id="KW-0812">Transmembrane</keyword>
<evidence type="ECO:0000256" key="8">
    <source>
        <dbReference type="ARBA" id="ARBA00023065"/>
    </source>
</evidence>
<dbReference type="CDD" id="cd06261">
    <property type="entry name" value="TM_PBP2"/>
    <property type="match status" value="1"/>
</dbReference>
<feature type="transmembrane region" description="Helical" evidence="10">
    <location>
        <begin position="168"/>
        <end position="189"/>
    </location>
</feature>
<dbReference type="eggNOG" id="COG0600">
    <property type="taxonomic scope" value="Bacteria"/>
</dbReference>
<feature type="transmembrane region" description="Helical" evidence="10">
    <location>
        <begin position="210"/>
        <end position="227"/>
    </location>
</feature>
<evidence type="ECO:0000256" key="3">
    <source>
        <dbReference type="ARBA" id="ARBA00022448"/>
    </source>
</evidence>
<gene>
    <name evidence="12" type="ORF">FEM21_07380</name>
</gene>
<dbReference type="SUPFAM" id="SSF161098">
    <property type="entry name" value="MetI-like"/>
    <property type="match status" value="1"/>
</dbReference>
<evidence type="ECO:0000313" key="13">
    <source>
        <dbReference type="Proteomes" id="UP000027064"/>
    </source>
</evidence>
<keyword evidence="8" id="KW-0406">Ion transport</keyword>
<comment type="subcellular location">
    <subcellularLocation>
        <location evidence="1">Cell inner membrane</location>
    </subcellularLocation>
    <subcellularLocation>
        <location evidence="2 10">Cell membrane</location>
        <topology evidence="2 10">Multi-pass membrane protein</topology>
    </subcellularLocation>
</comment>
<keyword evidence="3 10" id="KW-0813">Transport</keyword>
<protein>
    <submittedName>
        <fullName evidence="12">Nitrate ABC transporter permease</fullName>
    </submittedName>
</protein>
<evidence type="ECO:0000256" key="1">
    <source>
        <dbReference type="ARBA" id="ARBA00004533"/>
    </source>
</evidence>
<organism evidence="12 13">
    <name type="scientific">Flavobacterium seoulense</name>
    <dbReference type="NCBI Taxonomy" id="1492738"/>
    <lineage>
        <taxon>Bacteria</taxon>
        <taxon>Pseudomonadati</taxon>
        <taxon>Bacteroidota</taxon>
        <taxon>Flavobacteriia</taxon>
        <taxon>Flavobacteriales</taxon>
        <taxon>Flavobacteriaceae</taxon>
        <taxon>Flavobacterium</taxon>
    </lineage>
</organism>
<evidence type="ECO:0000256" key="2">
    <source>
        <dbReference type="ARBA" id="ARBA00004651"/>
    </source>
</evidence>
<proteinExistence type="inferred from homology"/>
<evidence type="ECO:0000256" key="6">
    <source>
        <dbReference type="ARBA" id="ARBA00022692"/>
    </source>
</evidence>
<dbReference type="PATRIC" id="fig|1492738.3.peg.732"/>
<evidence type="ECO:0000256" key="4">
    <source>
        <dbReference type="ARBA" id="ARBA00022475"/>
    </source>
</evidence>
<keyword evidence="13" id="KW-1185">Reference proteome</keyword>
<feature type="domain" description="ABC transmembrane type-1" evidence="11">
    <location>
        <begin position="104"/>
        <end position="284"/>
    </location>
</feature>
<evidence type="ECO:0000313" key="12">
    <source>
        <dbReference type="EMBL" id="KDN56186.1"/>
    </source>
</evidence>
<evidence type="ECO:0000256" key="10">
    <source>
        <dbReference type="RuleBase" id="RU363032"/>
    </source>
</evidence>
<feature type="transmembrane region" description="Helical" evidence="10">
    <location>
        <begin position="266"/>
        <end position="287"/>
    </location>
</feature>
<feature type="transmembrane region" description="Helical" evidence="10">
    <location>
        <begin position="138"/>
        <end position="162"/>
    </location>
</feature>
<comment type="caution">
    <text evidence="12">The sequence shown here is derived from an EMBL/GenBank/DDBJ whole genome shotgun (WGS) entry which is preliminary data.</text>
</comment>
<dbReference type="InterPro" id="IPR035906">
    <property type="entry name" value="MetI-like_sf"/>
</dbReference>
<dbReference type="PANTHER" id="PTHR30151:SF7">
    <property type="entry name" value="NITRATE IMPORT PERMEASE PROTEIN NRTB"/>
    <property type="match status" value="1"/>
</dbReference>
<feature type="transmembrane region" description="Helical" evidence="10">
    <location>
        <begin position="47"/>
        <end position="64"/>
    </location>
</feature>
<dbReference type="PROSITE" id="PS50928">
    <property type="entry name" value="ABC_TM1"/>
    <property type="match status" value="1"/>
</dbReference>
<dbReference type="InterPro" id="IPR000515">
    <property type="entry name" value="MetI-like"/>
</dbReference>
<accession>A0A066WQS0</accession>
<dbReference type="PANTHER" id="PTHR30151">
    <property type="entry name" value="ALKANE SULFONATE ABC TRANSPORTER-RELATED, MEMBRANE SUBUNIT"/>
    <property type="match status" value="1"/>
</dbReference>
<reference evidence="12 13" key="1">
    <citation type="submission" date="2014-05" db="EMBL/GenBank/DDBJ databases">
        <title>Genome Sequence of Flavobacterium sp. EM1321.</title>
        <authorList>
            <person name="Shin S.-K."/>
            <person name="Yi H."/>
        </authorList>
    </citation>
    <scope>NUCLEOTIDE SEQUENCE [LARGE SCALE GENOMIC DNA]</scope>
    <source>
        <strain evidence="12 13">EM1321</strain>
    </source>
</reference>
<dbReference type="EMBL" id="JNCA01000006">
    <property type="protein sequence ID" value="KDN56186.1"/>
    <property type="molecule type" value="Genomic_DNA"/>
</dbReference>
<dbReference type="Proteomes" id="UP000027064">
    <property type="component" value="Unassembled WGS sequence"/>
</dbReference>
<keyword evidence="4" id="KW-1003">Cell membrane</keyword>
<dbReference type="InterPro" id="IPR005889">
    <property type="entry name" value="NtrB"/>
</dbReference>
<dbReference type="Pfam" id="PF00528">
    <property type="entry name" value="BPD_transp_1"/>
    <property type="match status" value="1"/>
</dbReference>
<dbReference type="GO" id="GO:0015112">
    <property type="term" value="F:nitrate transmembrane transporter activity"/>
    <property type="evidence" value="ECO:0007669"/>
    <property type="project" value="InterPro"/>
</dbReference>
<dbReference type="NCBIfam" id="TIGR01183">
    <property type="entry name" value="ntrB"/>
    <property type="match status" value="1"/>
</dbReference>
<dbReference type="Gene3D" id="1.10.3720.10">
    <property type="entry name" value="MetI-like"/>
    <property type="match status" value="1"/>
</dbReference>
<comment type="similarity">
    <text evidence="10">Belongs to the binding-protein-dependent transport system permease family.</text>
</comment>
<evidence type="ECO:0000259" key="11">
    <source>
        <dbReference type="PROSITE" id="PS50928"/>
    </source>
</evidence>
<keyword evidence="7 10" id="KW-1133">Transmembrane helix</keyword>
<evidence type="ECO:0000256" key="7">
    <source>
        <dbReference type="ARBA" id="ARBA00022989"/>
    </source>
</evidence>